<feature type="domain" description="Glycosyl hydrolase family 13 catalytic" evidence="3">
    <location>
        <begin position="137"/>
        <end position="543"/>
    </location>
</feature>
<gene>
    <name evidence="4" type="ORF">ACFPJ6_08425</name>
</gene>
<protein>
    <submittedName>
        <fullName evidence="4">Glycoside hydrolase family 13 protein</fullName>
    </submittedName>
</protein>
<dbReference type="EMBL" id="JBHSLD010000007">
    <property type="protein sequence ID" value="MFC5380813.1"/>
    <property type="molecule type" value="Genomic_DNA"/>
</dbReference>
<dbReference type="InterPro" id="IPR006047">
    <property type="entry name" value="GH13_cat_dom"/>
</dbReference>
<dbReference type="Proteomes" id="UP001596122">
    <property type="component" value="Unassembled WGS sequence"/>
</dbReference>
<keyword evidence="5" id="KW-1185">Reference proteome</keyword>
<accession>A0ABW0GLQ0</accession>
<evidence type="ECO:0000259" key="3">
    <source>
        <dbReference type="SMART" id="SM00642"/>
    </source>
</evidence>
<dbReference type="InterPro" id="IPR004185">
    <property type="entry name" value="Glyco_hydro_13_lg-like_dom"/>
</dbReference>
<evidence type="ECO:0000313" key="4">
    <source>
        <dbReference type="EMBL" id="MFC5380813.1"/>
    </source>
</evidence>
<dbReference type="GO" id="GO:0016787">
    <property type="term" value="F:hydrolase activity"/>
    <property type="evidence" value="ECO:0007669"/>
    <property type="project" value="UniProtKB-KW"/>
</dbReference>
<dbReference type="Pfam" id="PF00128">
    <property type="entry name" value="Alpha-amylase"/>
    <property type="match status" value="1"/>
</dbReference>
<organism evidence="4 5">
    <name type="scientific">Aquipuribacter nitratireducens</name>
    <dbReference type="NCBI Taxonomy" id="650104"/>
    <lineage>
        <taxon>Bacteria</taxon>
        <taxon>Bacillati</taxon>
        <taxon>Actinomycetota</taxon>
        <taxon>Actinomycetes</taxon>
        <taxon>Micrococcales</taxon>
        <taxon>Intrasporangiaceae</taxon>
        <taxon>Aquipuribacter</taxon>
    </lineage>
</organism>
<sequence length="629" mass="68827">MTRGTRLWAEPHHDGSALHSPEAAAATLGDVVPVLLRVPHAGPGVQAVHVRRLHDGEPFYTAAEVVRRDEHDTWWQARLPLRNRMTHYRWLLDDGPDGYRWVNAAGTWSHDVTDAADFVVSTYRPAPDWAVDGVVYQVFPDRFARSGVDHGPLPDWAVPAEWGDPVEHTGPETPLQLFGGDLAGVEQHLDHLARLGVDILYLTPFFPAASNHRYNASSFDRVDPLLGGDEALASLVRAAHRAGIRVMGDLTTNHTGDTHEWFLAAQADRSSPEASFYYFFDEGPQPQHGPRGEVAAADGPDYEAWFAIPSLPKLDHASPELRRRMVEGPGSVVARWLEGPDGLDGWRIDVANMTGRRADDDHNHEVARAVRRTMDETKPDSFLLAEHFHDTSDDVTTGAGGWDAVMNYAAFTRPVWEWLAEPGCRIGFLGLPVEVPRKRTEDVVAAMRQFAAAVPWHQALQNVNNIGSHDTPRARTVFGSDEALLVGAALLVGYPGIPMVFAGDELGLEAEDGEHARTPMPWDDDDRFAGAVLEAYAGLLGLRRRSTALRRGGMRWLCAGEDDMAWLREAPGERVAVVVARAASTVDLPVSLLGEPTLLWRSPGATVEAGATVVQVQLPGPGAVVLRCG</sequence>
<dbReference type="CDD" id="cd11338">
    <property type="entry name" value="AmyAc_CMD"/>
    <property type="match status" value="1"/>
</dbReference>
<reference evidence="5" key="1">
    <citation type="journal article" date="2019" name="Int. J. Syst. Evol. Microbiol.">
        <title>The Global Catalogue of Microorganisms (GCM) 10K type strain sequencing project: providing services to taxonomists for standard genome sequencing and annotation.</title>
        <authorList>
            <consortium name="The Broad Institute Genomics Platform"/>
            <consortium name="The Broad Institute Genome Sequencing Center for Infectious Disease"/>
            <person name="Wu L."/>
            <person name="Ma J."/>
        </authorList>
    </citation>
    <scope>NUCLEOTIDE SEQUENCE [LARGE SCALE GENOMIC DNA]</scope>
    <source>
        <strain evidence="5">CCUG 43114</strain>
    </source>
</reference>
<dbReference type="PANTHER" id="PTHR10357:SF210">
    <property type="entry name" value="MALTODEXTRIN GLUCOSIDASE"/>
    <property type="match status" value="1"/>
</dbReference>
<keyword evidence="2" id="KW-0326">Glycosidase</keyword>
<dbReference type="SMART" id="SM00642">
    <property type="entry name" value="Aamy"/>
    <property type="match status" value="1"/>
</dbReference>
<evidence type="ECO:0000313" key="5">
    <source>
        <dbReference type="Proteomes" id="UP001596122"/>
    </source>
</evidence>
<dbReference type="RefSeq" id="WP_340267607.1">
    <property type="nucleotide sequence ID" value="NZ_JBBEOG010000002.1"/>
</dbReference>
<keyword evidence="1 4" id="KW-0378">Hydrolase</keyword>
<dbReference type="InterPro" id="IPR017853">
    <property type="entry name" value="GH"/>
</dbReference>
<name>A0ABW0GLQ0_9MICO</name>
<evidence type="ECO:0000256" key="2">
    <source>
        <dbReference type="ARBA" id="ARBA00023295"/>
    </source>
</evidence>
<evidence type="ECO:0000256" key="1">
    <source>
        <dbReference type="ARBA" id="ARBA00022801"/>
    </source>
</evidence>
<comment type="caution">
    <text evidence="4">The sequence shown here is derived from an EMBL/GenBank/DDBJ whole genome shotgun (WGS) entry which is preliminary data.</text>
</comment>
<dbReference type="Gene3D" id="3.20.20.80">
    <property type="entry name" value="Glycosidases"/>
    <property type="match status" value="1"/>
</dbReference>
<dbReference type="SUPFAM" id="SSF51445">
    <property type="entry name" value="(Trans)glycosidases"/>
    <property type="match status" value="1"/>
</dbReference>
<dbReference type="PANTHER" id="PTHR10357">
    <property type="entry name" value="ALPHA-AMYLASE FAMILY MEMBER"/>
    <property type="match status" value="1"/>
</dbReference>
<proteinExistence type="predicted"/>
<dbReference type="CDD" id="cd02857">
    <property type="entry name" value="E_set_CDase_PDE_N"/>
    <property type="match status" value="1"/>
</dbReference>